<dbReference type="SUPFAM" id="SSF51445">
    <property type="entry name" value="(Trans)glycosidases"/>
    <property type="match status" value="1"/>
</dbReference>
<reference evidence="5" key="1">
    <citation type="submission" date="2019-04" db="EMBL/GenBank/DDBJ databases">
        <authorList>
            <consortium name="Science for Life Laboratories"/>
        </authorList>
    </citation>
    <scope>NUCLEOTIDE SEQUENCE</scope>
    <source>
        <strain evidence="5">MBLW1</strain>
    </source>
</reference>
<dbReference type="GO" id="GO:0004553">
    <property type="term" value="F:hydrolase activity, hydrolyzing O-glycosyl compounds"/>
    <property type="evidence" value="ECO:0007669"/>
    <property type="project" value="InterPro"/>
</dbReference>
<dbReference type="InParanoid" id="A0A6C2YJ23"/>
<dbReference type="EMBL" id="LR586016">
    <property type="protein sequence ID" value="VIP01548.1"/>
    <property type="molecule type" value="Genomic_DNA"/>
</dbReference>
<keyword evidence="3" id="KW-0624">Polysaccharide degradation</keyword>
<dbReference type="Proteomes" id="UP000464378">
    <property type="component" value="Chromosome"/>
</dbReference>
<dbReference type="RefSeq" id="WP_162656738.1">
    <property type="nucleotide sequence ID" value="NZ_LR593887.1"/>
</dbReference>
<evidence type="ECO:0000259" key="4">
    <source>
        <dbReference type="Pfam" id="PF00331"/>
    </source>
</evidence>
<dbReference type="Gene3D" id="3.20.20.80">
    <property type="entry name" value="Glycosidases"/>
    <property type="match status" value="1"/>
</dbReference>
<sequence>MMSFHLPRELSTLASDACRYACIAGGYDHTPSPTQVRIQNERLTVSRELDESGYLQTPWLIEGAGLLMNSTATLMDRPTPYQLQVELARGKLNQVRNQVSEWKHVGLQTSPEMDESLKQAINFFGKAVLCAPSAEADVLAMNSMKQSFRTAELLINLYVHQLFDVRRQRQPKLDSVIATRLRSVPNPTITPQLTQTLNAVNVPFTWKTIEPSEYNFNWTTADAIVEWATTHQMPISAGPLIDLSVSGLPEWLLAWRGDYGSLTSFICDYVETVIHRYRDRIRRFTLISAGNSSEVLGLSDDDQVRLTARVVEAAMNIDPDLQLVLGIAQPWGDYMTSEDHTYSPFVFADTLLRAGLQLSALELEWLMGCSPRGSFCRDLLEASRQLDLFALLGVPLQVALSYPSSRAIDPNADPHQQLAGAGYWHTGFTPDVQAEWAYHFSALALAKPAVWGVTWDHLCDSEPHLTPHGGLLDMQNRPKPALARLKQVRDTFLG</sequence>
<dbReference type="InterPro" id="IPR017853">
    <property type="entry name" value="GH"/>
</dbReference>
<evidence type="ECO:0000256" key="1">
    <source>
        <dbReference type="ARBA" id="ARBA00022801"/>
    </source>
</evidence>
<evidence type="ECO:0000256" key="2">
    <source>
        <dbReference type="ARBA" id="ARBA00023277"/>
    </source>
</evidence>
<protein>
    <recommendedName>
        <fullName evidence="4">GH10 domain-containing protein</fullName>
    </recommendedName>
</protein>
<feature type="domain" description="GH10" evidence="4">
    <location>
        <begin position="205"/>
        <end position="283"/>
    </location>
</feature>
<dbReference type="AlphaFoldDB" id="A0A6C2YJ23"/>
<dbReference type="KEGG" id="tim:GMBLW1_24120"/>
<dbReference type="EMBL" id="LR593887">
    <property type="protein sequence ID" value="VTR98736.1"/>
    <property type="molecule type" value="Genomic_DNA"/>
</dbReference>
<dbReference type="Pfam" id="PF00331">
    <property type="entry name" value="Glyco_hydro_10"/>
    <property type="match status" value="1"/>
</dbReference>
<keyword evidence="2" id="KW-0119">Carbohydrate metabolism</keyword>
<evidence type="ECO:0000256" key="3">
    <source>
        <dbReference type="ARBA" id="ARBA00023326"/>
    </source>
</evidence>
<accession>A0A6C2YJ23</accession>
<evidence type="ECO:0000313" key="6">
    <source>
        <dbReference type="Proteomes" id="UP000464378"/>
    </source>
</evidence>
<organism evidence="5">
    <name type="scientific">Tuwongella immobilis</name>
    <dbReference type="NCBI Taxonomy" id="692036"/>
    <lineage>
        <taxon>Bacteria</taxon>
        <taxon>Pseudomonadati</taxon>
        <taxon>Planctomycetota</taxon>
        <taxon>Planctomycetia</taxon>
        <taxon>Gemmatales</taxon>
        <taxon>Gemmataceae</taxon>
        <taxon>Tuwongella</taxon>
    </lineage>
</organism>
<evidence type="ECO:0000313" key="5">
    <source>
        <dbReference type="EMBL" id="VIP01548.1"/>
    </source>
</evidence>
<keyword evidence="1 5" id="KW-0378">Hydrolase</keyword>
<gene>
    <name evidence="5" type="ORF">GMBLW1_24120</name>
</gene>
<dbReference type="GO" id="GO:0000272">
    <property type="term" value="P:polysaccharide catabolic process"/>
    <property type="evidence" value="ECO:0007669"/>
    <property type="project" value="UniProtKB-KW"/>
</dbReference>
<name>A0A6C2YJ23_9BACT</name>
<proteinExistence type="predicted"/>
<keyword evidence="6" id="KW-1185">Reference proteome</keyword>
<dbReference type="InterPro" id="IPR001000">
    <property type="entry name" value="GH10_dom"/>
</dbReference>